<reference evidence="1 2" key="1">
    <citation type="submission" date="2019-03" db="EMBL/GenBank/DDBJ databases">
        <title>Single cell metagenomics reveals metabolic interactions within the superorganism composed of flagellate Streblomastix strix and complex community of Bacteroidetes bacteria on its surface.</title>
        <authorList>
            <person name="Treitli S.C."/>
            <person name="Kolisko M."/>
            <person name="Husnik F."/>
            <person name="Keeling P."/>
            <person name="Hampl V."/>
        </authorList>
    </citation>
    <scope>NUCLEOTIDE SEQUENCE [LARGE SCALE GENOMIC DNA]</scope>
    <source>
        <strain evidence="1">ST1C</strain>
    </source>
</reference>
<comment type="caution">
    <text evidence="1">The sequence shown here is derived from an EMBL/GenBank/DDBJ whole genome shotgun (WGS) entry which is preliminary data.</text>
</comment>
<organism evidence="1 2">
    <name type="scientific">Streblomastix strix</name>
    <dbReference type="NCBI Taxonomy" id="222440"/>
    <lineage>
        <taxon>Eukaryota</taxon>
        <taxon>Metamonada</taxon>
        <taxon>Preaxostyla</taxon>
        <taxon>Oxymonadida</taxon>
        <taxon>Streblomastigidae</taxon>
        <taxon>Streblomastix</taxon>
    </lineage>
</organism>
<dbReference type="EMBL" id="SNRW01049220">
    <property type="protein sequence ID" value="KAA6311478.1"/>
    <property type="molecule type" value="Genomic_DNA"/>
</dbReference>
<evidence type="ECO:0000313" key="2">
    <source>
        <dbReference type="Proteomes" id="UP000324800"/>
    </source>
</evidence>
<sequence>QDTNDICSQTEANGKLKISKKQDKYNTVSLNPVLENGVYSVEAKFLNGFSGHECVGIVRDSYTVPPGTWPNNSPDNQHIVLFTN</sequence>
<feature type="non-terminal residue" evidence="1">
    <location>
        <position position="1"/>
    </location>
</feature>
<gene>
    <name evidence="1" type="ORF">EZS28_056120</name>
</gene>
<dbReference type="Proteomes" id="UP000324800">
    <property type="component" value="Unassembled WGS sequence"/>
</dbReference>
<accession>A0A5J4PRI5</accession>
<feature type="non-terminal residue" evidence="1">
    <location>
        <position position="84"/>
    </location>
</feature>
<name>A0A5J4PRI5_9EUKA</name>
<protein>
    <submittedName>
        <fullName evidence="1">Uncharacterized protein</fullName>
    </submittedName>
</protein>
<evidence type="ECO:0000313" key="1">
    <source>
        <dbReference type="EMBL" id="KAA6311478.1"/>
    </source>
</evidence>
<dbReference type="AlphaFoldDB" id="A0A5J4PRI5"/>
<proteinExistence type="predicted"/>